<dbReference type="AlphaFoldDB" id="A0A101LU05"/>
<organism evidence="1">
    <name type="scientific">Picea glauca</name>
    <name type="common">White spruce</name>
    <name type="synonym">Pinus glauca</name>
    <dbReference type="NCBI Taxonomy" id="3330"/>
    <lineage>
        <taxon>Eukaryota</taxon>
        <taxon>Viridiplantae</taxon>
        <taxon>Streptophyta</taxon>
        <taxon>Embryophyta</taxon>
        <taxon>Tracheophyta</taxon>
        <taxon>Spermatophyta</taxon>
        <taxon>Pinopsida</taxon>
        <taxon>Pinidae</taxon>
        <taxon>Conifers I</taxon>
        <taxon>Pinales</taxon>
        <taxon>Pinaceae</taxon>
        <taxon>Picea</taxon>
    </lineage>
</organism>
<protein>
    <submittedName>
        <fullName evidence="1">Uncharacterized protein</fullName>
    </submittedName>
</protein>
<name>A0A101LU05_PICGL</name>
<sequence>MTTSYCCGNYTADTLLLLHLTYTCSSYTPEQMNSDNNIMFSLENSIYGAEIHQ</sequence>
<geneLocation type="mitochondrion" evidence="1"/>
<evidence type="ECO:0000313" key="1">
    <source>
        <dbReference type="EMBL" id="KUM45329.1"/>
    </source>
</evidence>
<gene>
    <name evidence="1" type="ORF">ABT39_MTgene3402</name>
</gene>
<accession>A0A101LU05</accession>
<reference evidence="1" key="1">
    <citation type="journal article" date="2015" name="Genome Biol. Evol.">
        <title>Organellar Genomes of White Spruce (Picea glauca): Assembly and Annotation.</title>
        <authorList>
            <person name="Jackman S.D."/>
            <person name="Warren R.L."/>
            <person name="Gibb E.A."/>
            <person name="Vandervalk B.P."/>
            <person name="Mohamadi H."/>
            <person name="Chu J."/>
            <person name="Raymond A."/>
            <person name="Pleasance S."/>
            <person name="Coope R."/>
            <person name="Wildung M.R."/>
            <person name="Ritland C.E."/>
            <person name="Bousquet J."/>
            <person name="Jones S.J."/>
            <person name="Bohlmann J."/>
            <person name="Birol I."/>
        </authorList>
    </citation>
    <scope>NUCLEOTIDE SEQUENCE [LARGE SCALE GENOMIC DNA]</scope>
    <source>
        <tissue evidence="1">Flushing bud</tissue>
    </source>
</reference>
<keyword evidence="1" id="KW-0496">Mitochondrion</keyword>
<proteinExistence type="predicted"/>
<comment type="caution">
    <text evidence="1">The sequence shown here is derived from an EMBL/GenBank/DDBJ whole genome shotgun (WGS) entry which is preliminary data.</text>
</comment>
<dbReference type="EMBL" id="LKAM01000020">
    <property type="protein sequence ID" value="KUM45329.1"/>
    <property type="molecule type" value="Genomic_DNA"/>
</dbReference>